<dbReference type="SMART" id="SM00042">
    <property type="entry name" value="CUB"/>
    <property type="match status" value="1"/>
</dbReference>
<sequence>VFSSFVLWPSGRYGLPMPKTGCPTANGFHWSTGYIYQDLEDNDSQTKASPDSHLAGSVSNDVLQYFCIKNETFTFLNRPSWPAGQYCIYRKGTSCPAGMHSGSLLLDNENANGTNKNSHNGSLPAGVYNQDTKIFFCCQTSGSYDVAIQLPVDKPFYLIAKGPYCQEVLNTVHTMEFIVYDTEDDNNHDQRISPYPYGAGLQEPRINFCYYQACLWTFTALKGIFRSPYYPRKYNNKASCTWHIIVPWNYTISLTFKDFSTEERCCTCDYVEVWETHKNGSTVLMQQFCSHKKPLLSKPIYSSSNNVTVAFYSDASENAKGFEAIYEAIPVNGKKRPSVASRSVNSATASTTGVQTVNTTKTRATIPTTTKAMIAQTNSSSTITSETVIKQDNTTPLPLITRPSSTHGDNVIRETSTKGQRLTTETRAYKDGIHEARNEKATIESVFVIVGVIASVVVIGCSAVAVGFCCYRKKCRVKRKESDQHKLSITFTATEKTEIGISNVSFPDMYRGSISEDKKEQKRYSEIRKADNILYENGNSLIISRKSADEHEEKENDNPLYTSSVESDDKQGNPMYDEFVIVKECDNPIYESDNAVKESENPMYVAGFEKEIHDPIYESMGDTLKRTANEIDHQLYER</sequence>
<comment type="caution">
    <text evidence="2">Lacks conserved residue(s) required for the propagation of feature annotation.</text>
</comment>
<evidence type="ECO:0000256" key="1">
    <source>
        <dbReference type="ARBA" id="ARBA00023157"/>
    </source>
</evidence>
<dbReference type="InterPro" id="IPR031569">
    <property type="entry name" value="ApeC"/>
</dbReference>
<feature type="compositionally biased region" description="Basic and acidic residues" evidence="3">
    <location>
        <begin position="546"/>
        <end position="557"/>
    </location>
</feature>
<dbReference type="Gene3D" id="2.60.120.290">
    <property type="entry name" value="Spermadhesin, CUB domain"/>
    <property type="match status" value="1"/>
</dbReference>
<dbReference type="PANTHER" id="PTHR19324">
    <property type="entry name" value="PERFORIN-LIKE PROTEIN 1"/>
    <property type="match status" value="1"/>
</dbReference>
<evidence type="ECO:0000256" key="2">
    <source>
        <dbReference type="PROSITE-ProRule" id="PRU00059"/>
    </source>
</evidence>
<keyword evidence="7" id="KW-1185">Reference proteome</keyword>
<dbReference type="Pfam" id="PF00431">
    <property type="entry name" value="CUB"/>
    <property type="match status" value="1"/>
</dbReference>
<proteinExistence type="predicted"/>
<protein>
    <recommendedName>
        <fullName evidence="5">CUB domain-containing protein</fullName>
    </recommendedName>
</protein>
<organism evidence="6 7">
    <name type="scientific">Porites evermanni</name>
    <dbReference type="NCBI Taxonomy" id="104178"/>
    <lineage>
        <taxon>Eukaryota</taxon>
        <taxon>Metazoa</taxon>
        <taxon>Cnidaria</taxon>
        <taxon>Anthozoa</taxon>
        <taxon>Hexacorallia</taxon>
        <taxon>Scleractinia</taxon>
        <taxon>Fungiina</taxon>
        <taxon>Poritidae</taxon>
        <taxon>Porites</taxon>
    </lineage>
</organism>
<feature type="non-terminal residue" evidence="6">
    <location>
        <position position="638"/>
    </location>
</feature>
<evidence type="ECO:0000256" key="4">
    <source>
        <dbReference type="SAM" id="Phobius"/>
    </source>
</evidence>
<feature type="domain" description="CUB" evidence="5">
    <location>
        <begin position="214"/>
        <end position="329"/>
    </location>
</feature>
<feature type="non-terminal residue" evidence="6">
    <location>
        <position position="1"/>
    </location>
</feature>
<keyword evidence="4" id="KW-1133">Transmembrane helix</keyword>
<dbReference type="InterPro" id="IPR035914">
    <property type="entry name" value="Sperma_CUB_dom_sf"/>
</dbReference>
<name>A0ABN8SF71_9CNID</name>
<accession>A0ABN8SF71</accession>
<comment type="caution">
    <text evidence="6">The sequence shown here is derived from an EMBL/GenBank/DDBJ whole genome shotgun (WGS) entry which is preliminary data.</text>
</comment>
<gene>
    <name evidence="6" type="ORF">PEVE_00020388</name>
</gene>
<dbReference type="Proteomes" id="UP001159427">
    <property type="component" value="Unassembled WGS sequence"/>
</dbReference>
<dbReference type="InterPro" id="IPR000859">
    <property type="entry name" value="CUB_dom"/>
</dbReference>
<dbReference type="Pfam" id="PF16977">
    <property type="entry name" value="ApeC"/>
    <property type="match status" value="1"/>
</dbReference>
<dbReference type="PROSITE" id="PS01180">
    <property type="entry name" value="CUB"/>
    <property type="match status" value="1"/>
</dbReference>
<dbReference type="PANTHER" id="PTHR19324:SF33">
    <property type="entry name" value="MUCIN-5AC"/>
    <property type="match status" value="1"/>
</dbReference>
<reference evidence="6 7" key="1">
    <citation type="submission" date="2022-05" db="EMBL/GenBank/DDBJ databases">
        <authorList>
            <consortium name="Genoscope - CEA"/>
            <person name="William W."/>
        </authorList>
    </citation>
    <scope>NUCLEOTIDE SEQUENCE [LARGE SCALE GENOMIC DNA]</scope>
</reference>
<dbReference type="CDD" id="cd00041">
    <property type="entry name" value="CUB"/>
    <property type="match status" value="1"/>
</dbReference>
<keyword evidence="4" id="KW-0812">Transmembrane</keyword>
<evidence type="ECO:0000313" key="6">
    <source>
        <dbReference type="EMBL" id="CAH3190368.1"/>
    </source>
</evidence>
<feature type="transmembrane region" description="Helical" evidence="4">
    <location>
        <begin position="446"/>
        <end position="471"/>
    </location>
</feature>
<feature type="region of interest" description="Disordered" evidence="3">
    <location>
        <begin position="546"/>
        <end position="573"/>
    </location>
</feature>
<keyword evidence="1" id="KW-1015">Disulfide bond</keyword>
<keyword evidence="4" id="KW-0472">Membrane</keyword>
<dbReference type="SUPFAM" id="SSF49854">
    <property type="entry name" value="Spermadhesin, CUB domain"/>
    <property type="match status" value="1"/>
</dbReference>
<dbReference type="EMBL" id="CALNXI010002735">
    <property type="protein sequence ID" value="CAH3190368.1"/>
    <property type="molecule type" value="Genomic_DNA"/>
</dbReference>
<evidence type="ECO:0000256" key="3">
    <source>
        <dbReference type="SAM" id="MobiDB-lite"/>
    </source>
</evidence>
<evidence type="ECO:0000259" key="5">
    <source>
        <dbReference type="PROSITE" id="PS01180"/>
    </source>
</evidence>
<evidence type="ECO:0000313" key="7">
    <source>
        <dbReference type="Proteomes" id="UP001159427"/>
    </source>
</evidence>